<dbReference type="EnsemblMetazoa" id="GAUT044995-RA">
    <property type="protein sequence ID" value="GAUT044995-PA"/>
    <property type="gene ID" value="GAUT044995"/>
</dbReference>
<proteinExistence type="predicted"/>
<reference evidence="1" key="1">
    <citation type="submission" date="2020-05" db="UniProtKB">
        <authorList>
            <consortium name="EnsemblMetazoa"/>
        </authorList>
    </citation>
    <scope>IDENTIFICATION</scope>
    <source>
        <strain evidence="1">TTRI</strain>
    </source>
</reference>
<dbReference type="Proteomes" id="UP000078200">
    <property type="component" value="Unassembled WGS sequence"/>
</dbReference>
<sequence>MERITEKYDCIGSELNASIHTSASHIALCTHLLTHEHDMCVSVHIYEEGQLSVVNFLQAGYPIVLKKFMLPNECFASKKRRTELSALYEWVKYWRESKQRKASNCRNGAMESTQIGTNCLFKIFSMQLCMVELRPTNKQIAIKSI</sequence>
<dbReference type="AlphaFoldDB" id="A0A1A9VR94"/>
<organism evidence="1 2">
    <name type="scientific">Glossina austeni</name>
    <name type="common">Savannah tsetse fly</name>
    <dbReference type="NCBI Taxonomy" id="7395"/>
    <lineage>
        <taxon>Eukaryota</taxon>
        <taxon>Metazoa</taxon>
        <taxon>Ecdysozoa</taxon>
        <taxon>Arthropoda</taxon>
        <taxon>Hexapoda</taxon>
        <taxon>Insecta</taxon>
        <taxon>Pterygota</taxon>
        <taxon>Neoptera</taxon>
        <taxon>Endopterygota</taxon>
        <taxon>Diptera</taxon>
        <taxon>Brachycera</taxon>
        <taxon>Muscomorpha</taxon>
        <taxon>Hippoboscoidea</taxon>
        <taxon>Glossinidae</taxon>
        <taxon>Glossina</taxon>
    </lineage>
</organism>
<accession>A0A1A9VR94</accession>
<evidence type="ECO:0000313" key="1">
    <source>
        <dbReference type="EnsemblMetazoa" id="GAUT044995-PA"/>
    </source>
</evidence>
<protein>
    <submittedName>
        <fullName evidence="1">Uncharacterized protein</fullName>
    </submittedName>
</protein>
<dbReference type="VEuPathDB" id="VectorBase:GAUT044995"/>
<name>A0A1A9VR94_GLOAU</name>
<evidence type="ECO:0000313" key="2">
    <source>
        <dbReference type="Proteomes" id="UP000078200"/>
    </source>
</evidence>
<keyword evidence="2" id="KW-1185">Reference proteome</keyword>